<organism evidence="2 3">
    <name type="scientific">Kitasatospora kazusensis</name>
    <dbReference type="NCBI Taxonomy" id="407974"/>
    <lineage>
        <taxon>Bacteria</taxon>
        <taxon>Bacillati</taxon>
        <taxon>Actinomycetota</taxon>
        <taxon>Actinomycetes</taxon>
        <taxon>Kitasatosporales</taxon>
        <taxon>Streptomycetaceae</taxon>
        <taxon>Kitasatospora</taxon>
    </lineage>
</organism>
<reference evidence="3" key="1">
    <citation type="journal article" date="2019" name="Int. J. Syst. Evol. Microbiol.">
        <title>The Global Catalogue of Microorganisms (GCM) 10K type strain sequencing project: providing services to taxonomists for standard genome sequencing and annotation.</title>
        <authorList>
            <consortium name="The Broad Institute Genomics Platform"/>
            <consortium name="The Broad Institute Genome Sequencing Center for Infectious Disease"/>
            <person name="Wu L."/>
            <person name="Ma J."/>
        </authorList>
    </citation>
    <scope>NUCLEOTIDE SEQUENCE [LARGE SCALE GENOMIC DNA]</scope>
    <source>
        <strain evidence="3">JCM 14560</strain>
    </source>
</reference>
<protein>
    <submittedName>
        <fullName evidence="2">Uncharacterized protein</fullName>
    </submittedName>
</protein>
<dbReference type="EMBL" id="BAAANT010000074">
    <property type="protein sequence ID" value="GAA1500684.1"/>
    <property type="molecule type" value="Genomic_DNA"/>
</dbReference>
<feature type="region of interest" description="Disordered" evidence="1">
    <location>
        <begin position="1"/>
        <end position="83"/>
    </location>
</feature>
<evidence type="ECO:0000313" key="3">
    <source>
        <dbReference type="Proteomes" id="UP001422759"/>
    </source>
</evidence>
<dbReference type="Proteomes" id="UP001422759">
    <property type="component" value="Unassembled WGS sequence"/>
</dbReference>
<comment type="caution">
    <text evidence="2">The sequence shown here is derived from an EMBL/GenBank/DDBJ whole genome shotgun (WGS) entry which is preliminary data.</text>
</comment>
<evidence type="ECO:0000256" key="1">
    <source>
        <dbReference type="SAM" id="MobiDB-lite"/>
    </source>
</evidence>
<proteinExistence type="predicted"/>
<accession>A0ABP4KCU1</accession>
<sequence length="83" mass="8669">MVVPFGSAAVKAVDPPGSFGGGAKRRRRKSSEGLPGGAAGPWQGSEASTEGTTRVPARTTHRGSDTKITRAPFPLEVARRRQP</sequence>
<gene>
    <name evidence="2" type="ORF">GCM10009760_62520</name>
</gene>
<keyword evidence="3" id="KW-1185">Reference proteome</keyword>
<evidence type="ECO:0000313" key="2">
    <source>
        <dbReference type="EMBL" id="GAA1500684.1"/>
    </source>
</evidence>
<name>A0ABP4KCU1_9ACTN</name>